<dbReference type="PANTHER" id="PTHR23112:SF22">
    <property type="entry name" value="G-PROTEIN COUPLED RECEPTOR"/>
    <property type="match status" value="1"/>
</dbReference>
<sequence>MEANSTTRLVILVTFGIYIRAGREIYNKRKQLRQFASSEIGPGMIPTNPFNQGAIHEQTVVAISYESTANHPTIDINDLGRQLSAADRRHSGQNGQPQYSVAVSAVPAVYKIGSMPPFPSVPKRPKKTKEEKERGDDPTLKRYQTIEASRAAWGYTKVAVLFFSAMLITWIPSSANRLYGVAHPGKISIPLTYAAAFVLPLQGFWNCLIYMITSLNACKELLGWMGLKRYSDGTLRHGGHERRNTFGMTNIDMGRGTRIPSMAGDKDVSETESTVELATQR</sequence>
<evidence type="ECO:0000256" key="5">
    <source>
        <dbReference type="SAM" id="MobiDB-lite"/>
    </source>
</evidence>
<feature type="compositionally biased region" description="Basic and acidic residues" evidence="5">
    <location>
        <begin position="128"/>
        <end position="137"/>
    </location>
</feature>
<protein>
    <recommendedName>
        <fullName evidence="8">G-protein coupled receptors family 2 profile 2 domain-containing protein</fullName>
    </recommendedName>
</protein>
<evidence type="ECO:0000256" key="6">
    <source>
        <dbReference type="SAM" id="Phobius"/>
    </source>
</evidence>
<feature type="transmembrane region" description="Helical" evidence="6">
    <location>
        <begin position="191"/>
        <end position="212"/>
    </location>
</feature>
<comment type="subcellular location">
    <subcellularLocation>
        <location evidence="1">Membrane</location>
        <topology evidence="1">Multi-pass membrane protein</topology>
    </subcellularLocation>
</comment>
<dbReference type="EMBL" id="KV441410">
    <property type="protein sequence ID" value="OAF55285.1"/>
    <property type="molecule type" value="Genomic_DNA"/>
</dbReference>
<feature type="transmembrane region" description="Helical" evidence="6">
    <location>
        <begin position="6"/>
        <end position="23"/>
    </location>
</feature>
<dbReference type="GeneID" id="36291249"/>
<dbReference type="OrthoDB" id="18453at2759"/>
<dbReference type="GO" id="GO:0007189">
    <property type="term" value="P:adenylate cyclase-activating G protein-coupled receptor signaling pathway"/>
    <property type="evidence" value="ECO:0007669"/>
    <property type="project" value="TreeGrafter"/>
</dbReference>
<dbReference type="RefSeq" id="XP_024320586.1">
    <property type="nucleotide sequence ID" value="XM_024471763.1"/>
</dbReference>
<evidence type="ECO:0000313" key="7">
    <source>
        <dbReference type="EMBL" id="OAF55285.1"/>
    </source>
</evidence>
<dbReference type="eggNOG" id="ENOG502QWAA">
    <property type="taxonomic scope" value="Eukaryota"/>
</dbReference>
<feature type="region of interest" description="Disordered" evidence="5">
    <location>
        <begin position="262"/>
        <end position="281"/>
    </location>
</feature>
<evidence type="ECO:0008006" key="8">
    <source>
        <dbReference type="Google" id="ProtNLM"/>
    </source>
</evidence>
<name>A0A176ZZ17_9PEZI</name>
<organism evidence="7">
    <name type="scientific">Pseudogymnoascus destructans</name>
    <dbReference type="NCBI Taxonomy" id="655981"/>
    <lineage>
        <taxon>Eukaryota</taxon>
        <taxon>Fungi</taxon>
        <taxon>Dikarya</taxon>
        <taxon>Ascomycota</taxon>
        <taxon>Pezizomycotina</taxon>
        <taxon>Leotiomycetes</taxon>
        <taxon>Thelebolales</taxon>
        <taxon>Thelebolaceae</taxon>
        <taxon>Pseudogymnoascus</taxon>
    </lineage>
</organism>
<accession>A0A176ZZ17</accession>
<keyword evidence="2 6" id="KW-0812">Transmembrane</keyword>
<evidence type="ECO:0000256" key="2">
    <source>
        <dbReference type="ARBA" id="ARBA00022692"/>
    </source>
</evidence>
<proteinExistence type="predicted"/>
<dbReference type="PANTHER" id="PTHR23112">
    <property type="entry name" value="G PROTEIN-COUPLED RECEPTOR 157-RELATED"/>
    <property type="match status" value="1"/>
</dbReference>
<reference evidence="7" key="1">
    <citation type="submission" date="2016-03" db="EMBL/GenBank/DDBJ databases">
        <title>Updated assembly of Pseudogymnoascus destructans, the fungus causing white-nose syndrome of bats.</title>
        <authorList>
            <person name="Palmer J.M."/>
            <person name="Drees K.P."/>
            <person name="Foster J.T."/>
            <person name="Lindner D.L."/>
        </authorList>
    </citation>
    <scope>NUCLEOTIDE SEQUENCE [LARGE SCALE GENOMIC DNA]</scope>
    <source>
        <strain evidence="7">20631-21</strain>
    </source>
</reference>
<keyword evidence="4 6" id="KW-0472">Membrane</keyword>
<keyword evidence="3 6" id="KW-1133">Transmembrane helix</keyword>
<gene>
    <name evidence="7" type="ORF">VC83_08207</name>
</gene>
<dbReference type="SUPFAM" id="SSF81321">
    <property type="entry name" value="Family A G protein-coupled receptor-like"/>
    <property type="match status" value="1"/>
</dbReference>
<dbReference type="Proteomes" id="UP000077154">
    <property type="component" value="Unassembled WGS sequence"/>
</dbReference>
<evidence type="ECO:0000256" key="3">
    <source>
        <dbReference type="ARBA" id="ARBA00022989"/>
    </source>
</evidence>
<dbReference type="VEuPathDB" id="FungiDB:GMDG_01911"/>
<feature type="region of interest" description="Disordered" evidence="5">
    <location>
        <begin position="116"/>
        <end position="137"/>
    </location>
</feature>
<dbReference type="GO" id="GO:0004930">
    <property type="term" value="F:G protein-coupled receptor activity"/>
    <property type="evidence" value="ECO:0007669"/>
    <property type="project" value="TreeGrafter"/>
</dbReference>
<evidence type="ECO:0000256" key="1">
    <source>
        <dbReference type="ARBA" id="ARBA00004141"/>
    </source>
</evidence>
<feature type="compositionally biased region" description="Polar residues" evidence="5">
    <location>
        <begin position="271"/>
        <end position="281"/>
    </location>
</feature>
<evidence type="ECO:0000256" key="4">
    <source>
        <dbReference type="ARBA" id="ARBA00023136"/>
    </source>
</evidence>
<dbReference type="AlphaFoldDB" id="A0A176ZZ17"/>
<dbReference type="GO" id="GO:0005886">
    <property type="term" value="C:plasma membrane"/>
    <property type="evidence" value="ECO:0007669"/>
    <property type="project" value="TreeGrafter"/>
</dbReference>
<feature type="transmembrane region" description="Helical" evidence="6">
    <location>
        <begin position="151"/>
        <end position="171"/>
    </location>
</feature>